<dbReference type="PANTHER" id="PTHR23003:SF3">
    <property type="entry name" value="FI21236P1-RELATED"/>
    <property type="match status" value="1"/>
</dbReference>
<feature type="domain" description="RRM" evidence="4">
    <location>
        <begin position="138"/>
        <end position="215"/>
    </location>
</feature>
<evidence type="ECO:0000313" key="6">
    <source>
        <dbReference type="Proteomes" id="UP000726737"/>
    </source>
</evidence>
<gene>
    <name evidence="5" type="ORF">BG011_006700</name>
</gene>
<feature type="region of interest" description="Disordered" evidence="3">
    <location>
        <begin position="273"/>
        <end position="380"/>
    </location>
</feature>
<feature type="region of interest" description="Disordered" evidence="3">
    <location>
        <begin position="1"/>
        <end position="135"/>
    </location>
</feature>
<feature type="compositionally biased region" description="Basic and acidic residues" evidence="3">
    <location>
        <begin position="285"/>
        <end position="296"/>
    </location>
</feature>
<accession>A0A9P6PUK5</accession>
<feature type="compositionally biased region" description="Basic and acidic residues" evidence="3">
    <location>
        <begin position="97"/>
        <end position="114"/>
    </location>
</feature>
<dbReference type="Proteomes" id="UP000726737">
    <property type="component" value="Unassembled WGS sequence"/>
</dbReference>
<dbReference type="AlphaFoldDB" id="A0A9P6PUK5"/>
<dbReference type="GO" id="GO:0003729">
    <property type="term" value="F:mRNA binding"/>
    <property type="evidence" value="ECO:0007669"/>
    <property type="project" value="TreeGrafter"/>
</dbReference>
<dbReference type="GO" id="GO:0005634">
    <property type="term" value="C:nucleus"/>
    <property type="evidence" value="ECO:0007669"/>
    <property type="project" value="TreeGrafter"/>
</dbReference>
<dbReference type="Gene3D" id="3.30.70.330">
    <property type="match status" value="3"/>
</dbReference>
<dbReference type="Pfam" id="PF00076">
    <property type="entry name" value="RRM_1"/>
    <property type="match status" value="3"/>
</dbReference>
<dbReference type="OrthoDB" id="1049195at2759"/>
<evidence type="ECO:0000256" key="3">
    <source>
        <dbReference type="SAM" id="MobiDB-lite"/>
    </source>
</evidence>
<feature type="compositionally biased region" description="Basic and acidic residues" evidence="3">
    <location>
        <begin position="33"/>
        <end position="83"/>
    </location>
</feature>
<name>A0A9P6PUK5_9FUNG</name>
<keyword evidence="6" id="KW-1185">Reference proteome</keyword>
<comment type="caution">
    <text evidence="5">The sequence shown here is derived from an EMBL/GenBank/DDBJ whole genome shotgun (WGS) entry which is preliminary data.</text>
</comment>
<dbReference type="EMBL" id="JAAAJA010000493">
    <property type="protein sequence ID" value="KAG0252867.1"/>
    <property type="molecule type" value="Genomic_DNA"/>
</dbReference>
<evidence type="ECO:0000313" key="5">
    <source>
        <dbReference type="EMBL" id="KAG0252867.1"/>
    </source>
</evidence>
<reference evidence="5" key="1">
    <citation type="journal article" date="2020" name="Fungal Divers.">
        <title>Resolving the Mortierellaceae phylogeny through synthesis of multi-gene phylogenetics and phylogenomics.</title>
        <authorList>
            <person name="Vandepol N."/>
            <person name="Liber J."/>
            <person name="Desiro A."/>
            <person name="Na H."/>
            <person name="Kennedy M."/>
            <person name="Barry K."/>
            <person name="Grigoriev I.V."/>
            <person name="Miller A.N."/>
            <person name="O'Donnell K."/>
            <person name="Stajich J.E."/>
            <person name="Bonito G."/>
        </authorList>
    </citation>
    <scope>NUCLEOTIDE SEQUENCE</scope>
    <source>
        <strain evidence="5">KOD948</strain>
    </source>
</reference>
<dbReference type="SUPFAM" id="SSF54928">
    <property type="entry name" value="RNA-binding domain, RBD"/>
    <property type="match status" value="2"/>
</dbReference>
<evidence type="ECO:0000259" key="4">
    <source>
        <dbReference type="PROSITE" id="PS50102"/>
    </source>
</evidence>
<dbReference type="PANTHER" id="PTHR23003">
    <property type="entry name" value="RNA RECOGNITION MOTIF RRM DOMAIN CONTAINING PROTEIN"/>
    <property type="match status" value="1"/>
</dbReference>
<dbReference type="InterPro" id="IPR012677">
    <property type="entry name" value="Nucleotide-bd_a/b_plait_sf"/>
</dbReference>
<evidence type="ECO:0000256" key="1">
    <source>
        <dbReference type="ARBA" id="ARBA00022884"/>
    </source>
</evidence>
<dbReference type="CDD" id="cd00590">
    <property type="entry name" value="RRM_SF"/>
    <property type="match status" value="2"/>
</dbReference>
<dbReference type="InterPro" id="IPR035979">
    <property type="entry name" value="RBD_domain_sf"/>
</dbReference>
<dbReference type="InterPro" id="IPR050374">
    <property type="entry name" value="RRT5_SRSF_SR"/>
</dbReference>
<evidence type="ECO:0000256" key="2">
    <source>
        <dbReference type="PROSITE-ProRule" id="PRU00176"/>
    </source>
</evidence>
<keyword evidence="1 2" id="KW-0694">RNA-binding</keyword>
<dbReference type="InterPro" id="IPR000504">
    <property type="entry name" value="RRM_dom"/>
</dbReference>
<dbReference type="GO" id="GO:0005737">
    <property type="term" value="C:cytoplasm"/>
    <property type="evidence" value="ECO:0007669"/>
    <property type="project" value="TreeGrafter"/>
</dbReference>
<feature type="domain" description="RRM" evidence="4">
    <location>
        <begin position="236"/>
        <end position="292"/>
    </location>
</feature>
<dbReference type="PROSITE" id="PS50102">
    <property type="entry name" value="RRM"/>
    <property type="match status" value="2"/>
</dbReference>
<protein>
    <recommendedName>
        <fullName evidence="4">RRM domain-containing protein</fullName>
    </recommendedName>
</protein>
<sequence>MDSYNNDNSDVRQDDGGENLIPENDNIEDDYREDAHPRRGSYQKDDREYSPDREYNDDSDSRHRRDPHDRDVRDRSSSLDRGRNSYAARDSSQTREQYYDKDDKYDDDRRDRPAGSRTRSRSKSRSPMRNTGSNLRERRVYIGNLSYDVKWTDLKDFMRDIGPVAHADVLLDSAGRSKGWGIVEFQSASDAREAIRRLNNVVLMGRAVLVREDRETEGRIGCSGIKRDREREPNTRQIYVANLPYSVNWKDLKDLFKRAGHVDRADIFMSSDMRSKGSGTVQFERSSDVQRADKHGPSAGVPARGSSRYDPPPPPRNSSHRGDDYGRGRSYGYGDYRQESSSSRSRHTDYYEGSSRSSRHGHYSHSYHDMSMASVPSGPAAGSGDQIYIRNILLHSGRPRGSGIVRFELFEAADKAVAKFNGYIYGGRPLEIVYDRV</sequence>
<proteinExistence type="predicted"/>
<dbReference type="SMART" id="SM00360">
    <property type="entry name" value="RRM"/>
    <property type="match status" value="2"/>
</dbReference>
<organism evidence="5 6">
    <name type="scientific">Mortierella polycephala</name>
    <dbReference type="NCBI Taxonomy" id="41804"/>
    <lineage>
        <taxon>Eukaryota</taxon>
        <taxon>Fungi</taxon>
        <taxon>Fungi incertae sedis</taxon>
        <taxon>Mucoromycota</taxon>
        <taxon>Mortierellomycotina</taxon>
        <taxon>Mortierellomycetes</taxon>
        <taxon>Mortierellales</taxon>
        <taxon>Mortierellaceae</taxon>
        <taxon>Mortierella</taxon>
    </lineage>
</organism>